<sequence length="616" mass="69945">MPRLRRLLRLKGSRVDVTEATATATASVDAAPADVSTAPGITAEPAPIPPALCLPVEIWLEILHHVGPQPHYTYTILARVCKLLNDIVTPLLYEALILPAWQLPDEPKLKSAIIAKAWSTRQFGMFCQDAVAWRYALMEKRVDGMVRQLYLADILNAIPNGQLHSFIWSCCIPFPKMLYDAIIDRQQNISTLWLNIQDLKLPTFDNHIPEMTEPVSTEFDFSRFPNLRHLSLHGSMDSTRDYLTNILSSIAPIFKNLKTFTLGSLEVTYGPHMHHGEADTRLYAADKSSLSISYPTLETLAFDLSAGTRFTLQHLKLQRLSQLPNLKSLYARNNIEGMRLLRHIDPAVPIRLTTLHVDCCRNEILSDFLHAFQGLVDLDIVTSAQEDYTSARPIINHSATLRRLSIRNPIPIGLLHSLGDHLDKLEELCATLCKSDDPFSKGRFPNLRLLWIYAHPQEKSEPEFWWFPSTDTSTNKRKFRMPSSLMMQGTSTLALPKSLKTVAVGNYPRLDYPFQSAPFVYELIGRDFFITWKRVNLQQLAAKYPDFLSPYSNCMNTPVVKRQMRFQVHDEDGEHQNLISFANQTSEPHIPVLYPASTNIHQNTDANNAIHIVEFV</sequence>
<reference evidence="1" key="1">
    <citation type="submission" date="2023-01" db="EMBL/GenBank/DDBJ databases">
        <title>The chitinases involved in constricting ring structure development in the nematode-trapping fungus Drechslerella dactyloides.</title>
        <authorList>
            <person name="Wang R."/>
            <person name="Zhang L."/>
            <person name="Tang P."/>
            <person name="Li S."/>
            <person name="Liang L."/>
        </authorList>
    </citation>
    <scope>NUCLEOTIDE SEQUENCE</scope>
    <source>
        <strain evidence="1">YMF1.00031</strain>
    </source>
</reference>
<dbReference type="AlphaFoldDB" id="A0AAD6IW13"/>
<gene>
    <name evidence="1" type="ORF">Dda_5347</name>
</gene>
<keyword evidence="2" id="KW-1185">Reference proteome</keyword>
<evidence type="ECO:0000313" key="2">
    <source>
        <dbReference type="Proteomes" id="UP001221413"/>
    </source>
</evidence>
<dbReference type="Proteomes" id="UP001221413">
    <property type="component" value="Unassembled WGS sequence"/>
</dbReference>
<evidence type="ECO:0000313" key="1">
    <source>
        <dbReference type="EMBL" id="KAJ6259709.1"/>
    </source>
</evidence>
<name>A0AAD6IW13_DREDA</name>
<dbReference type="InterPro" id="IPR032675">
    <property type="entry name" value="LRR_dom_sf"/>
</dbReference>
<proteinExistence type="predicted"/>
<dbReference type="Gene3D" id="3.80.10.10">
    <property type="entry name" value="Ribonuclease Inhibitor"/>
    <property type="match status" value="1"/>
</dbReference>
<dbReference type="SUPFAM" id="SSF52047">
    <property type="entry name" value="RNI-like"/>
    <property type="match status" value="1"/>
</dbReference>
<comment type="caution">
    <text evidence="1">The sequence shown here is derived from an EMBL/GenBank/DDBJ whole genome shotgun (WGS) entry which is preliminary data.</text>
</comment>
<protein>
    <recommendedName>
        <fullName evidence="3">F-box domain-containing protein</fullName>
    </recommendedName>
</protein>
<accession>A0AAD6IW13</accession>
<dbReference type="EMBL" id="JAQGDS010000006">
    <property type="protein sequence ID" value="KAJ6259709.1"/>
    <property type="molecule type" value="Genomic_DNA"/>
</dbReference>
<evidence type="ECO:0008006" key="3">
    <source>
        <dbReference type="Google" id="ProtNLM"/>
    </source>
</evidence>
<organism evidence="1 2">
    <name type="scientific">Drechslerella dactyloides</name>
    <name type="common">Nematode-trapping fungus</name>
    <name type="synonym">Arthrobotrys dactyloides</name>
    <dbReference type="NCBI Taxonomy" id="74499"/>
    <lineage>
        <taxon>Eukaryota</taxon>
        <taxon>Fungi</taxon>
        <taxon>Dikarya</taxon>
        <taxon>Ascomycota</taxon>
        <taxon>Pezizomycotina</taxon>
        <taxon>Orbiliomycetes</taxon>
        <taxon>Orbiliales</taxon>
        <taxon>Orbiliaceae</taxon>
        <taxon>Drechslerella</taxon>
    </lineage>
</organism>